<organism evidence="9 10">
    <name type="scientific">Nocardioides oceani</name>
    <dbReference type="NCBI Taxonomy" id="3058369"/>
    <lineage>
        <taxon>Bacteria</taxon>
        <taxon>Bacillati</taxon>
        <taxon>Actinomycetota</taxon>
        <taxon>Actinomycetes</taxon>
        <taxon>Propionibacteriales</taxon>
        <taxon>Nocardioidaceae</taxon>
        <taxon>Nocardioides</taxon>
    </lineage>
</organism>
<feature type="transmembrane region" description="Helical" evidence="7">
    <location>
        <begin position="67"/>
        <end position="85"/>
    </location>
</feature>
<protein>
    <submittedName>
        <fullName evidence="9">GtrA family protein</fullName>
    </submittedName>
</protein>
<keyword evidence="10" id="KW-1185">Reference proteome</keyword>
<keyword evidence="3 7" id="KW-0812">Transmembrane</keyword>
<feature type="domain" description="GtrA/DPMS transmembrane" evidence="8">
    <location>
        <begin position="35"/>
        <end position="156"/>
    </location>
</feature>
<evidence type="ECO:0000256" key="7">
    <source>
        <dbReference type="SAM" id="Phobius"/>
    </source>
</evidence>
<comment type="similarity">
    <text evidence="2">Belongs to the GtrA family.</text>
</comment>
<evidence type="ECO:0000256" key="2">
    <source>
        <dbReference type="ARBA" id="ARBA00009399"/>
    </source>
</evidence>
<name>A0ABT8FJ39_9ACTN</name>
<evidence type="ECO:0000256" key="3">
    <source>
        <dbReference type="ARBA" id="ARBA00022692"/>
    </source>
</evidence>
<gene>
    <name evidence="9" type="ORF">QWY28_16430</name>
</gene>
<comment type="subcellular location">
    <subcellularLocation>
        <location evidence="1">Membrane</location>
        <topology evidence="1">Multi-pass membrane protein</topology>
    </subcellularLocation>
</comment>
<proteinExistence type="inferred from homology"/>
<evidence type="ECO:0000256" key="6">
    <source>
        <dbReference type="SAM" id="MobiDB-lite"/>
    </source>
</evidence>
<evidence type="ECO:0000259" key="8">
    <source>
        <dbReference type="Pfam" id="PF04138"/>
    </source>
</evidence>
<feature type="transmembrane region" description="Helical" evidence="7">
    <location>
        <begin position="133"/>
        <end position="150"/>
    </location>
</feature>
<dbReference type="PANTHER" id="PTHR38459">
    <property type="entry name" value="PROPHAGE BACTOPRENOL-LINKED GLUCOSE TRANSLOCASE HOMOLOG"/>
    <property type="match status" value="1"/>
</dbReference>
<keyword evidence="5 7" id="KW-0472">Membrane</keyword>
<evidence type="ECO:0000256" key="1">
    <source>
        <dbReference type="ARBA" id="ARBA00004141"/>
    </source>
</evidence>
<evidence type="ECO:0000256" key="5">
    <source>
        <dbReference type="ARBA" id="ARBA00023136"/>
    </source>
</evidence>
<keyword evidence="4 7" id="KW-1133">Transmembrane helix</keyword>
<accession>A0ABT8FJ39</accession>
<evidence type="ECO:0000313" key="10">
    <source>
        <dbReference type="Proteomes" id="UP001168620"/>
    </source>
</evidence>
<dbReference type="EMBL" id="JAUHJQ010000007">
    <property type="protein sequence ID" value="MDN4174549.1"/>
    <property type="molecule type" value="Genomic_DNA"/>
</dbReference>
<dbReference type="Pfam" id="PF04138">
    <property type="entry name" value="GtrA_DPMS_TM"/>
    <property type="match status" value="1"/>
</dbReference>
<feature type="transmembrane region" description="Helical" evidence="7">
    <location>
        <begin position="97"/>
        <end position="121"/>
    </location>
</feature>
<evidence type="ECO:0000313" key="9">
    <source>
        <dbReference type="EMBL" id="MDN4174549.1"/>
    </source>
</evidence>
<evidence type="ECO:0000256" key="4">
    <source>
        <dbReference type="ARBA" id="ARBA00022989"/>
    </source>
</evidence>
<feature type="region of interest" description="Disordered" evidence="6">
    <location>
        <begin position="1"/>
        <end position="27"/>
    </location>
</feature>
<dbReference type="RefSeq" id="WP_300953643.1">
    <property type="nucleotide sequence ID" value="NZ_JAUHJQ010000007.1"/>
</dbReference>
<dbReference type="InterPro" id="IPR007267">
    <property type="entry name" value="GtrA_DPMS_TM"/>
</dbReference>
<sequence>MPGAVHDLPTTSDPATHPESRTDTEDGVGGRVAWRFLVVGGLAYVVDLGCYNLARQLLETGPLTSKTLAFVVSATFAFAGNRAWVFDRRRRTQLTTAYALFFLVNLGGLVVNLVPLALTSYLLGWTSAVAENVSGNLVGVALATLFRFWGYERWVFPRETPPGTDDRHRTVGP</sequence>
<comment type="caution">
    <text evidence="9">The sequence shown here is derived from an EMBL/GenBank/DDBJ whole genome shotgun (WGS) entry which is preliminary data.</text>
</comment>
<dbReference type="InterPro" id="IPR051401">
    <property type="entry name" value="GtrA_CellWall_Glycosyl"/>
</dbReference>
<reference evidence="9" key="1">
    <citation type="submission" date="2023-06" db="EMBL/GenBank/DDBJ databases">
        <title>Draft genome sequence of Nocardioides sp. SOB77.</title>
        <authorList>
            <person name="Zhang G."/>
        </authorList>
    </citation>
    <scope>NUCLEOTIDE SEQUENCE</scope>
    <source>
        <strain evidence="9">SOB77</strain>
    </source>
</reference>
<dbReference type="Proteomes" id="UP001168620">
    <property type="component" value="Unassembled WGS sequence"/>
</dbReference>
<dbReference type="PANTHER" id="PTHR38459:SF1">
    <property type="entry name" value="PROPHAGE BACTOPRENOL-LINKED GLUCOSE TRANSLOCASE HOMOLOG"/>
    <property type="match status" value="1"/>
</dbReference>